<evidence type="ECO:0000313" key="1">
    <source>
        <dbReference type="EMBL" id="GER00838.1"/>
    </source>
</evidence>
<organism evidence="1 2">
    <name type="scientific">Iodidimonas gelatinilytica</name>
    <dbReference type="NCBI Taxonomy" id="1236966"/>
    <lineage>
        <taxon>Bacteria</taxon>
        <taxon>Pseudomonadati</taxon>
        <taxon>Pseudomonadota</taxon>
        <taxon>Alphaproteobacteria</taxon>
        <taxon>Iodidimonadales</taxon>
        <taxon>Iodidimonadaceae</taxon>
        <taxon>Iodidimonas</taxon>
    </lineage>
</organism>
<gene>
    <name evidence="1" type="ORF">JCM17845_14610</name>
</gene>
<protein>
    <submittedName>
        <fullName evidence="1">Uncharacterized protein</fullName>
    </submittedName>
</protein>
<reference evidence="1 2" key="1">
    <citation type="submission" date="2019-09" db="EMBL/GenBank/DDBJ databases">
        <title>NBRP : Genome information of microbial organism related human and environment.</title>
        <authorList>
            <person name="Hattori M."/>
            <person name="Oshima K."/>
            <person name="Inaba H."/>
            <person name="Suda W."/>
            <person name="Sakamoto M."/>
            <person name="Iino T."/>
            <person name="Kitahara M."/>
            <person name="Oshida Y."/>
            <person name="Iida T."/>
            <person name="Kudo T."/>
            <person name="Itoh T."/>
            <person name="Ohkuma M."/>
        </authorList>
    </citation>
    <scope>NUCLEOTIDE SEQUENCE [LARGE SCALE GENOMIC DNA]</scope>
    <source>
        <strain evidence="1 2">Mie-1</strain>
    </source>
</reference>
<dbReference type="AlphaFoldDB" id="A0A5A7MYC2"/>
<comment type="caution">
    <text evidence="1">The sequence shown here is derived from an EMBL/GenBank/DDBJ whole genome shotgun (WGS) entry which is preliminary data.</text>
</comment>
<dbReference type="EMBL" id="BKCM01000006">
    <property type="protein sequence ID" value="GER00838.1"/>
    <property type="molecule type" value="Genomic_DNA"/>
</dbReference>
<keyword evidence="2" id="KW-1185">Reference proteome</keyword>
<accession>A0A5A7MYC2</accession>
<sequence length="55" mass="6337">MARGDELYQRPHIENAARMILRAADFNPNGRFANLAAGASWHFVRWRRDRLAKAA</sequence>
<dbReference type="Proteomes" id="UP000325187">
    <property type="component" value="Unassembled WGS sequence"/>
</dbReference>
<proteinExistence type="predicted"/>
<evidence type="ECO:0000313" key="2">
    <source>
        <dbReference type="Proteomes" id="UP000325187"/>
    </source>
</evidence>
<name>A0A5A7MYC2_9PROT</name>